<accession>A0A0E3ZFF3</accession>
<gene>
    <name evidence="3" type="ORF">PKOR_06495</name>
</gene>
<protein>
    <recommendedName>
        <fullName evidence="2">Putative auto-transporter adhesin head GIN domain-containing protein</fullName>
    </recommendedName>
</protein>
<organism evidence="3 4">
    <name type="scientific">Pontibacter korlensis</name>
    <dbReference type="NCBI Taxonomy" id="400092"/>
    <lineage>
        <taxon>Bacteria</taxon>
        <taxon>Pseudomonadati</taxon>
        <taxon>Bacteroidota</taxon>
        <taxon>Cytophagia</taxon>
        <taxon>Cytophagales</taxon>
        <taxon>Hymenobacteraceae</taxon>
        <taxon>Pontibacter</taxon>
    </lineage>
</organism>
<dbReference type="PATRIC" id="fig|400092.3.peg.1452"/>
<evidence type="ECO:0000259" key="2">
    <source>
        <dbReference type="Pfam" id="PF10988"/>
    </source>
</evidence>
<dbReference type="Gene3D" id="2.160.20.120">
    <property type="match status" value="1"/>
</dbReference>
<dbReference type="STRING" id="400092.PKOR_06495"/>
<dbReference type="PANTHER" id="PTHR39200:SF1">
    <property type="entry name" value="AUTO-TRANSPORTER ADHESIN HEAD GIN DOMAIN-CONTAINING PROTEIN-RELATED"/>
    <property type="match status" value="1"/>
</dbReference>
<dbReference type="PANTHER" id="PTHR39200">
    <property type="entry name" value="HYPOTHETICAL EXPORTED PROTEIN"/>
    <property type="match status" value="1"/>
</dbReference>
<feature type="chain" id="PRO_5002416323" description="Putative auto-transporter adhesin head GIN domain-containing protein" evidence="1">
    <location>
        <begin position="29"/>
        <end position="241"/>
    </location>
</feature>
<feature type="domain" description="Putative auto-transporter adhesin head GIN" evidence="2">
    <location>
        <begin position="49"/>
        <end position="226"/>
    </location>
</feature>
<evidence type="ECO:0000256" key="1">
    <source>
        <dbReference type="SAM" id="SignalP"/>
    </source>
</evidence>
<dbReference type="InterPro" id="IPR021255">
    <property type="entry name" value="DUF2807"/>
</dbReference>
<sequence length="241" mass="25316">MKITKLRTATFGLLAFAFLLLNINAAMAQSLQGNKKIATQNREVSGISGIEVSGGFTVELTQGSNEGVRLEAEENLLDNIKTEVRNGVLRIYNDKGVSTNKGMKAYVTLKALESINISGGVKVTGNSTFKSSALKMDLSGASNVKLALDTKQLDAELSGASKVELIGKANEVNMDMSGASKVDASELEARQVKVQASGASNVKVFAKESLNINASGASSVYYKGSPSITSDVSSAARVSRL</sequence>
<dbReference type="AlphaFoldDB" id="A0A0E3ZFF3"/>
<dbReference type="HOGENOM" id="CLU_072746_2_2_10"/>
<proteinExistence type="predicted"/>
<evidence type="ECO:0000313" key="4">
    <source>
        <dbReference type="Proteomes" id="UP000033109"/>
    </source>
</evidence>
<dbReference type="Proteomes" id="UP000033109">
    <property type="component" value="Chromosome"/>
</dbReference>
<dbReference type="EMBL" id="CP009621">
    <property type="protein sequence ID" value="AKD02839.1"/>
    <property type="molecule type" value="Genomic_DNA"/>
</dbReference>
<keyword evidence="4" id="KW-1185">Reference proteome</keyword>
<reference evidence="3 4" key="1">
    <citation type="journal article" date="2015" name="Sci. Rep.">
        <title>Unraveling adaptation of Pontibacter korlensis to radiation and infertility in desert through complete genome and comparative transcriptomic analysis.</title>
        <authorList>
            <person name="Dai J."/>
            <person name="Dai W."/>
            <person name="Qiu C."/>
            <person name="Yang Z."/>
            <person name="Zhang Y."/>
            <person name="Zhou M."/>
            <person name="Zhang L."/>
            <person name="Fang C."/>
            <person name="Gao Q."/>
            <person name="Yang Q."/>
            <person name="Li X."/>
            <person name="Wang Z."/>
            <person name="Wang Z."/>
            <person name="Jia Z."/>
            <person name="Chen X."/>
        </authorList>
    </citation>
    <scope>NUCLEOTIDE SEQUENCE [LARGE SCALE GENOMIC DNA]</scope>
    <source>
        <strain evidence="3 4">X14-1T</strain>
    </source>
</reference>
<evidence type="ECO:0000313" key="3">
    <source>
        <dbReference type="EMBL" id="AKD02839.1"/>
    </source>
</evidence>
<keyword evidence="1" id="KW-0732">Signal</keyword>
<feature type="signal peptide" evidence="1">
    <location>
        <begin position="1"/>
        <end position="28"/>
    </location>
</feature>
<dbReference type="Pfam" id="PF10988">
    <property type="entry name" value="DUF2807"/>
    <property type="match status" value="1"/>
</dbReference>
<dbReference type="RefSeq" id="WP_046309821.1">
    <property type="nucleotide sequence ID" value="NZ_CBCSCY010000001.1"/>
</dbReference>
<dbReference type="OrthoDB" id="5585143at2"/>
<name>A0A0E3ZFF3_9BACT</name>
<dbReference type="KEGG" id="pko:PKOR_06495"/>